<proteinExistence type="predicted"/>
<gene>
    <name evidence="1" type="ORF">HG15A2_46120</name>
</gene>
<reference evidence="1 2" key="1">
    <citation type="submission" date="2019-02" db="EMBL/GenBank/DDBJ databases">
        <title>Deep-cultivation of Planctomycetes and their phenomic and genomic characterization uncovers novel biology.</title>
        <authorList>
            <person name="Wiegand S."/>
            <person name="Jogler M."/>
            <person name="Boedeker C."/>
            <person name="Pinto D."/>
            <person name="Vollmers J."/>
            <person name="Rivas-Marin E."/>
            <person name="Kohn T."/>
            <person name="Peeters S.H."/>
            <person name="Heuer A."/>
            <person name="Rast P."/>
            <person name="Oberbeckmann S."/>
            <person name="Bunk B."/>
            <person name="Jeske O."/>
            <person name="Meyerdierks A."/>
            <person name="Storesund J.E."/>
            <person name="Kallscheuer N."/>
            <person name="Luecker S."/>
            <person name="Lage O.M."/>
            <person name="Pohl T."/>
            <person name="Merkel B.J."/>
            <person name="Hornburger P."/>
            <person name="Mueller R.-W."/>
            <person name="Bruemmer F."/>
            <person name="Labrenz M."/>
            <person name="Spormann A.M."/>
            <person name="Op den Camp H."/>
            <person name="Overmann J."/>
            <person name="Amann R."/>
            <person name="Jetten M.S.M."/>
            <person name="Mascher T."/>
            <person name="Medema M.H."/>
            <person name="Devos D.P."/>
            <person name="Kaster A.-K."/>
            <person name="Ovreas L."/>
            <person name="Rohde M."/>
            <person name="Galperin M.Y."/>
            <person name="Jogler C."/>
        </authorList>
    </citation>
    <scope>NUCLEOTIDE SEQUENCE [LARGE SCALE GENOMIC DNA]</scope>
    <source>
        <strain evidence="1 2">HG15A2</strain>
    </source>
</reference>
<dbReference type="KEGG" id="amob:HG15A2_46120"/>
<organism evidence="1 2">
    <name type="scientific">Adhaeretor mobilis</name>
    <dbReference type="NCBI Taxonomy" id="1930276"/>
    <lineage>
        <taxon>Bacteria</taxon>
        <taxon>Pseudomonadati</taxon>
        <taxon>Planctomycetota</taxon>
        <taxon>Planctomycetia</taxon>
        <taxon>Pirellulales</taxon>
        <taxon>Lacipirellulaceae</taxon>
        <taxon>Adhaeretor</taxon>
    </lineage>
</organism>
<dbReference type="InterPro" id="IPR011231">
    <property type="entry name" value="Phage_VT1-Sakai_H0018"/>
</dbReference>
<dbReference type="Pfam" id="PF09956">
    <property type="entry name" value="Phage_cement_2"/>
    <property type="match status" value="1"/>
</dbReference>
<protein>
    <submittedName>
        <fullName evidence="1">Uncharacterized protein</fullName>
    </submittedName>
</protein>
<dbReference type="OrthoDB" id="213201at2"/>
<accession>A0A517N288</accession>
<keyword evidence="2" id="KW-1185">Reference proteome</keyword>
<dbReference type="AlphaFoldDB" id="A0A517N288"/>
<dbReference type="EMBL" id="CP036263">
    <property type="protein sequence ID" value="QDT01270.1"/>
    <property type="molecule type" value="Genomic_DNA"/>
</dbReference>
<dbReference type="Proteomes" id="UP000319852">
    <property type="component" value="Chromosome"/>
</dbReference>
<name>A0A517N288_9BACT</name>
<dbReference type="RefSeq" id="WP_145063338.1">
    <property type="nucleotide sequence ID" value="NZ_CP036263.1"/>
</dbReference>
<evidence type="ECO:0000313" key="1">
    <source>
        <dbReference type="EMBL" id="QDT01270.1"/>
    </source>
</evidence>
<evidence type="ECO:0000313" key="2">
    <source>
        <dbReference type="Proteomes" id="UP000319852"/>
    </source>
</evidence>
<sequence length="157" mass="16350">MSNVMRWRYGDTNPVLLPAGESQVIEIGDLVYLSNGQAVAASELSDQGTKAANQEALHDDFVGVAMQASPSGDTTPVRIATSGVFEYPMLSATVELGELIGVAEDGLGTELLSQEVEAVATTNLAIGRCARQVNPAGERVLMDIVSTIMRGGVQGAA</sequence>